<comment type="similarity">
    <text evidence="2 8">Belongs to the TCP-1 chaperonin family.</text>
</comment>
<dbReference type="PROSITE" id="PS00751">
    <property type="entry name" value="TCP1_2"/>
    <property type="match status" value="1"/>
</dbReference>
<dbReference type="GO" id="GO:0005524">
    <property type="term" value="F:ATP binding"/>
    <property type="evidence" value="ECO:0007669"/>
    <property type="project" value="UniProtKB-KW"/>
</dbReference>
<dbReference type="EMBL" id="CP014584">
    <property type="protein sequence ID" value="ANZ73962.1"/>
    <property type="molecule type" value="Genomic_DNA"/>
</dbReference>
<dbReference type="InterPro" id="IPR002423">
    <property type="entry name" value="Cpn60/GroEL/TCP-1"/>
</dbReference>
<gene>
    <name evidence="9" type="primary">CCT8</name>
    <name evidence="9" type="ORF">ATY40_BA7500318</name>
</gene>
<dbReference type="GO" id="GO:0016887">
    <property type="term" value="F:ATP hydrolysis activity"/>
    <property type="evidence" value="ECO:0007669"/>
    <property type="project" value="InterPro"/>
</dbReference>
<reference evidence="9 10" key="1">
    <citation type="submission" date="2016-02" db="EMBL/GenBank/DDBJ databases">
        <title>Comparative genomic and transcriptomic foundation for Pichia pastoris.</title>
        <authorList>
            <person name="Love K.R."/>
            <person name="Shah K.A."/>
            <person name="Whittaker C.A."/>
            <person name="Wu J."/>
            <person name="Bartlett M.C."/>
            <person name="Ma D."/>
            <person name="Leeson R.L."/>
            <person name="Priest M."/>
            <person name="Young S.K."/>
            <person name="Love J.C."/>
        </authorList>
    </citation>
    <scope>NUCLEOTIDE SEQUENCE [LARGE SCALE GENOMIC DNA]</scope>
    <source>
        <strain evidence="9 10">ATCC 28485</strain>
    </source>
</reference>
<dbReference type="InterPro" id="IPR012721">
    <property type="entry name" value="Chap_CCT_theta"/>
</dbReference>
<dbReference type="NCBIfam" id="TIGR02346">
    <property type="entry name" value="chap_CCT_theta"/>
    <property type="match status" value="1"/>
</dbReference>
<comment type="subcellular location">
    <subcellularLocation>
        <location evidence="1">Cytoplasm</location>
    </subcellularLocation>
</comment>
<keyword evidence="5 8" id="KW-0067">ATP-binding</keyword>
<evidence type="ECO:0000256" key="1">
    <source>
        <dbReference type="ARBA" id="ARBA00004496"/>
    </source>
</evidence>
<dbReference type="OrthoDB" id="1748577at2759"/>
<dbReference type="SUPFAM" id="SSF54849">
    <property type="entry name" value="GroEL-intermediate domain like"/>
    <property type="match status" value="1"/>
</dbReference>
<protein>
    <recommendedName>
        <fullName evidence="7">CCT-theta</fullName>
    </recommendedName>
</protein>
<proteinExistence type="inferred from homology"/>
<evidence type="ECO:0000313" key="10">
    <source>
        <dbReference type="Proteomes" id="UP000094565"/>
    </source>
</evidence>
<dbReference type="Proteomes" id="UP000094565">
    <property type="component" value="Chromosome 1"/>
</dbReference>
<dbReference type="InterPro" id="IPR027413">
    <property type="entry name" value="GROEL-like_equatorial_sf"/>
</dbReference>
<evidence type="ECO:0000256" key="4">
    <source>
        <dbReference type="ARBA" id="ARBA00022741"/>
    </source>
</evidence>
<dbReference type="Pfam" id="PF00118">
    <property type="entry name" value="Cpn60_TCP1"/>
    <property type="match status" value="1"/>
</dbReference>
<evidence type="ECO:0000256" key="2">
    <source>
        <dbReference type="ARBA" id="ARBA00008020"/>
    </source>
</evidence>
<dbReference type="SUPFAM" id="SSF48592">
    <property type="entry name" value="GroEL equatorial domain-like"/>
    <property type="match status" value="1"/>
</dbReference>
<evidence type="ECO:0000256" key="3">
    <source>
        <dbReference type="ARBA" id="ARBA00022490"/>
    </source>
</evidence>
<dbReference type="InterPro" id="IPR017998">
    <property type="entry name" value="Chaperone_TCP-1"/>
</dbReference>
<dbReference type="GO" id="GO:0005832">
    <property type="term" value="C:chaperonin-containing T-complex"/>
    <property type="evidence" value="ECO:0007669"/>
    <property type="project" value="UniProtKB-ARBA"/>
</dbReference>
<keyword evidence="6 8" id="KW-0143">Chaperone</keyword>
<keyword evidence="3" id="KW-0963">Cytoplasm</keyword>
<dbReference type="PRINTS" id="PR00304">
    <property type="entry name" value="TCOMPLEXTCP1"/>
</dbReference>
<evidence type="ECO:0000313" key="9">
    <source>
        <dbReference type="EMBL" id="ANZ73962.1"/>
    </source>
</evidence>
<evidence type="ECO:0000256" key="6">
    <source>
        <dbReference type="ARBA" id="ARBA00023186"/>
    </source>
</evidence>
<dbReference type="GO" id="GO:0051082">
    <property type="term" value="F:unfolded protein binding"/>
    <property type="evidence" value="ECO:0007669"/>
    <property type="project" value="InterPro"/>
</dbReference>
<dbReference type="Gene3D" id="3.30.260.10">
    <property type="entry name" value="TCP-1-like chaperonin intermediate domain"/>
    <property type="match status" value="1"/>
</dbReference>
<keyword evidence="10" id="KW-1185">Reference proteome</keyword>
<dbReference type="GO" id="GO:0140662">
    <property type="term" value="F:ATP-dependent protein folding chaperone"/>
    <property type="evidence" value="ECO:0007669"/>
    <property type="project" value="InterPro"/>
</dbReference>
<dbReference type="InterPro" id="IPR002194">
    <property type="entry name" value="Chaperonin_TCP-1_CS"/>
</dbReference>
<dbReference type="Gene3D" id="1.10.560.10">
    <property type="entry name" value="GroEL-like equatorial domain"/>
    <property type="match status" value="1"/>
</dbReference>
<accession>A0A1B2J7L5</accession>
<dbReference type="InterPro" id="IPR027410">
    <property type="entry name" value="TCP-1-like_intermed_sf"/>
</dbReference>
<dbReference type="Gene3D" id="3.50.7.10">
    <property type="entry name" value="GroEL"/>
    <property type="match status" value="1"/>
</dbReference>
<dbReference type="AlphaFoldDB" id="A0A1B2J7L5"/>
<sequence length="562" mass="60662">MSSLKLPSAPNSGLFKQGYQTQSNADGAINRNIQACREISSMVATSIGPCGKNKIIVNHLQKIIITNDAATMLRELDVVHPAVKVLVMASDQQEREMGDNSNYVLVFAGELLSLAEKLVILGLTPTEIIQGYTLANKFALNELKSLVVNQVEDVTVKSELLKIVKPIVSSKQFGSAEIISELVTEAVLNVLPRGNPQAFNVDSVRVVKIMGSSLESSFVLRGMVFPRPPDSHVKSVKQKSKVAVFTCPIDITTTETKGTVLLHNAQEMLDFSKGEEQQLDTLVKEIHDSGVRVIIAGAGVGELALHYLDRYGLLVIKVPSKFDLRRVCRVCGATPSPRLGALSPEELGEIDVVETTEIGSDQVTVFKQDKNTSSSLTSTIVIRGATQNNLDDIERAIDDGVSAIKGVLKDSRLLPGAGAVEAELVRRVTAYGEKTPGLLQLAIKKFAEAFEFLPRTIADTAGLDTNEVIPKLYAAHTPTEEESSSEGLSIGINIEAESLEDSLVDISQEGIYDLFISKKNAIDLATEAVNTVLSVDQIIVAKRAGGPVMPQQPRPGNWDQAD</sequence>
<dbReference type="CDD" id="cd03341">
    <property type="entry name" value="TCP1_theta"/>
    <property type="match status" value="1"/>
</dbReference>
<dbReference type="FunFam" id="3.50.7.10:FF:000008">
    <property type="entry name" value="T-complex protein 1 subunit theta"/>
    <property type="match status" value="1"/>
</dbReference>
<evidence type="ECO:0000256" key="8">
    <source>
        <dbReference type="RuleBase" id="RU004187"/>
    </source>
</evidence>
<dbReference type="SUPFAM" id="SSF52029">
    <property type="entry name" value="GroEL apical domain-like"/>
    <property type="match status" value="1"/>
</dbReference>
<organism evidence="9 10">
    <name type="scientific">Komagataella pastoris</name>
    <name type="common">Yeast</name>
    <name type="synonym">Pichia pastoris</name>
    <dbReference type="NCBI Taxonomy" id="4922"/>
    <lineage>
        <taxon>Eukaryota</taxon>
        <taxon>Fungi</taxon>
        <taxon>Dikarya</taxon>
        <taxon>Ascomycota</taxon>
        <taxon>Saccharomycotina</taxon>
        <taxon>Pichiomycetes</taxon>
        <taxon>Pichiales</taxon>
        <taxon>Pichiaceae</taxon>
        <taxon>Komagataella</taxon>
    </lineage>
</organism>
<evidence type="ECO:0000256" key="5">
    <source>
        <dbReference type="ARBA" id="ARBA00022840"/>
    </source>
</evidence>
<dbReference type="PANTHER" id="PTHR11353">
    <property type="entry name" value="CHAPERONIN"/>
    <property type="match status" value="1"/>
</dbReference>
<evidence type="ECO:0000256" key="7">
    <source>
        <dbReference type="ARBA" id="ARBA00029602"/>
    </source>
</evidence>
<name>A0A1B2J7L5_PICPA</name>
<keyword evidence="4 8" id="KW-0547">Nucleotide-binding</keyword>
<dbReference type="InterPro" id="IPR027409">
    <property type="entry name" value="GroEL-like_apical_dom_sf"/>
</dbReference>